<protein>
    <recommendedName>
        <fullName evidence="2 9">Transcription elongation factor GreA</fullName>
    </recommendedName>
    <alternativeName>
        <fullName evidence="8 9">Transcript cleavage factor GreA</fullName>
    </alternativeName>
</protein>
<dbReference type="SUPFAM" id="SSF46557">
    <property type="entry name" value="GreA transcript cleavage protein, N-terminal domain"/>
    <property type="match status" value="1"/>
</dbReference>
<dbReference type="NCBIfam" id="NF001263">
    <property type="entry name" value="PRK00226.1-4"/>
    <property type="match status" value="1"/>
</dbReference>
<dbReference type="Pfam" id="PF03449">
    <property type="entry name" value="GreA_GreB_N"/>
    <property type="match status" value="1"/>
</dbReference>
<evidence type="ECO:0000256" key="9">
    <source>
        <dbReference type="HAMAP-Rule" id="MF_00105"/>
    </source>
</evidence>
<dbReference type="Proteomes" id="UP000654279">
    <property type="component" value="Unassembled WGS sequence"/>
</dbReference>
<keyword evidence="14" id="KW-1185">Reference proteome</keyword>
<evidence type="ECO:0000256" key="3">
    <source>
        <dbReference type="ARBA" id="ARBA00023015"/>
    </source>
</evidence>
<evidence type="ECO:0000256" key="8">
    <source>
        <dbReference type="ARBA" id="ARBA00030776"/>
    </source>
</evidence>
<organism evidence="13 14">
    <name type="scientific">Luoshenia tenuis</name>
    <dbReference type="NCBI Taxonomy" id="2763654"/>
    <lineage>
        <taxon>Bacteria</taxon>
        <taxon>Bacillati</taxon>
        <taxon>Bacillota</taxon>
        <taxon>Clostridia</taxon>
        <taxon>Christensenellales</taxon>
        <taxon>Christensenellaceae</taxon>
        <taxon>Luoshenia</taxon>
    </lineage>
</organism>
<dbReference type="GO" id="GO:0003746">
    <property type="term" value="F:translation elongation factor activity"/>
    <property type="evidence" value="ECO:0007669"/>
    <property type="project" value="UniProtKB-KW"/>
</dbReference>
<keyword evidence="13" id="KW-0251">Elongation factor</keyword>
<dbReference type="InterPro" id="IPR028624">
    <property type="entry name" value="Tscrpt_elong_fac_GreA/B"/>
</dbReference>
<dbReference type="InterPro" id="IPR036953">
    <property type="entry name" value="GreA/GreB_C_sf"/>
</dbReference>
<dbReference type="Gene3D" id="3.10.50.30">
    <property type="entry name" value="Transcription elongation factor, GreA/GreB, C-terminal domain"/>
    <property type="match status" value="1"/>
</dbReference>
<dbReference type="PANTHER" id="PTHR30437">
    <property type="entry name" value="TRANSCRIPTION ELONGATION FACTOR GREA"/>
    <property type="match status" value="1"/>
</dbReference>
<dbReference type="HAMAP" id="MF_00105">
    <property type="entry name" value="GreA_GreB"/>
    <property type="match status" value="1"/>
</dbReference>
<evidence type="ECO:0000256" key="10">
    <source>
        <dbReference type="RuleBase" id="RU000556"/>
    </source>
</evidence>
<dbReference type="SUPFAM" id="SSF54534">
    <property type="entry name" value="FKBP-like"/>
    <property type="match status" value="1"/>
</dbReference>
<keyword evidence="6 9" id="KW-0804">Transcription</keyword>
<feature type="domain" description="Transcription elongation factor GreA/GreB C-terminal" evidence="11">
    <location>
        <begin position="83"/>
        <end position="156"/>
    </location>
</feature>
<dbReference type="PROSITE" id="PS00829">
    <property type="entry name" value="GREAB_1"/>
    <property type="match status" value="1"/>
</dbReference>
<evidence type="ECO:0000313" key="13">
    <source>
        <dbReference type="EMBL" id="MBC8528476.1"/>
    </source>
</evidence>
<dbReference type="GO" id="GO:0032784">
    <property type="term" value="P:regulation of DNA-templated transcription elongation"/>
    <property type="evidence" value="ECO:0007669"/>
    <property type="project" value="UniProtKB-UniRule"/>
</dbReference>
<evidence type="ECO:0000256" key="6">
    <source>
        <dbReference type="ARBA" id="ARBA00023163"/>
    </source>
</evidence>
<dbReference type="FunFam" id="1.10.287.180:FF:000001">
    <property type="entry name" value="Transcription elongation factor GreA"/>
    <property type="match status" value="1"/>
</dbReference>
<dbReference type="FunFam" id="3.10.50.30:FF:000001">
    <property type="entry name" value="Transcription elongation factor GreA"/>
    <property type="match status" value="1"/>
</dbReference>
<evidence type="ECO:0000259" key="12">
    <source>
        <dbReference type="Pfam" id="PF03449"/>
    </source>
</evidence>
<dbReference type="InterPro" id="IPR018151">
    <property type="entry name" value="TF_GreA/GreB_CS"/>
</dbReference>
<keyword evidence="5 9" id="KW-0238">DNA-binding</keyword>
<sequence>MAKEVMLTPEGVAKLEEKLDYLKTVKRPEVTERIKQALAFGDLSENAEYDEAKNEQAFVEGEIISIENMLRSAKLIDEDDLNTDVVNVGNTVRVLDKEFDEEIDYVLCGSTESDPNENRISNESPIGAALMGSHVGDTVQVETPGGIVELEVLSISK</sequence>
<dbReference type="InterPro" id="IPR022691">
    <property type="entry name" value="Tscrpt_elong_fac_GreA/B_N"/>
</dbReference>
<dbReference type="InterPro" id="IPR006359">
    <property type="entry name" value="Tscrpt_elong_fac_GreA"/>
</dbReference>
<dbReference type="Gene3D" id="1.10.287.180">
    <property type="entry name" value="Transcription elongation factor, GreA/GreB, N-terminal domain"/>
    <property type="match status" value="1"/>
</dbReference>
<keyword evidence="3 9" id="KW-0805">Transcription regulation</keyword>
<dbReference type="Pfam" id="PF01272">
    <property type="entry name" value="GreA_GreB"/>
    <property type="match status" value="1"/>
</dbReference>
<evidence type="ECO:0000256" key="4">
    <source>
        <dbReference type="ARBA" id="ARBA00023054"/>
    </source>
</evidence>
<proteinExistence type="inferred from homology"/>
<dbReference type="GO" id="GO:0070063">
    <property type="term" value="F:RNA polymerase binding"/>
    <property type="evidence" value="ECO:0007669"/>
    <property type="project" value="InterPro"/>
</dbReference>
<dbReference type="GO" id="GO:0006354">
    <property type="term" value="P:DNA-templated transcription elongation"/>
    <property type="evidence" value="ECO:0007669"/>
    <property type="project" value="TreeGrafter"/>
</dbReference>
<evidence type="ECO:0000259" key="11">
    <source>
        <dbReference type="Pfam" id="PF01272"/>
    </source>
</evidence>
<reference evidence="13" key="1">
    <citation type="submission" date="2020-08" db="EMBL/GenBank/DDBJ databases">
        <title>Genome public.</title>
        <authorList>
            <person name="Liu C."/>
            <person name="Sun Q."/>
        </authorList>
    </citation>
    <scope>NUCLEOTIDE SEQUENCE</scope>
    <source>
        <strain evidence="13">NSJ-44</strain>
    </source>
</reference>
<keyword evidence="13" id="KW-0648">Protein biosynthesis</keyword>
<dbReference type="InterPro" id="IPR036805">
    <property type="entry name" value="Tscrpt_elong_fac_GreA/B_N_sf"/>
</dbReference>
<accession>A0A926CZI1</accession>
<dbReference type="GO" id="GO:0003677">
    <property type="term" value="F:DNA binding"/>
    <property type="evidence" value="ECO:0007669"/>
    <property type="project" value="UniProtKB-UniRule"/>
</dbReference>
<dbReference type="EMBL" id="JACRSO010000001">
    <property type="protein sequence ID" value="MBC8528476.1"/>
    <property type="molecule type" value="Genomic_DNA"/>
</dbReference>
<dbReference type="AlphaFoldDB" id="A0A926CZI1"/>
<dbReference type="RefSeq" id="WP_138295046.1">
    <property type="nucleotide sequence ID" value="NZ_JACRSO010000001.1"/>
</dbReference>
<name>A0A926CZI1_9FIRM</name>
<dbReference type="NCBIfam" id="TIGR01462">
    <property type="entry name" value="greA"/>
    <property type="match status" value="1"/>
</dbReference>
<feature type="domain" description="Transcription elongation factor GreA/GreB N-terminal" evidence="12">
    <location>
        <begin position="5"/>
        <end position="74"/>
    </location>
</feature>
<evidence type="ECO:0000256" key="1">
    <source>
        <dbReference type="ARBA" id="ARBA00008213"/>
    </source>
</evidence>
<evidence type="ECO:0000256" key="7">
    <source>
        <dbReference type="ARBA" id="ARBA00024916"/>
    </source>
</evidence>
<dbReference type="InterPro" id="IPR023459">
    <property type="entry name" value="Tscrpt_elong_fac_GreA/B_fam"/>
</dbReference>
<keyword evidence="4" id="KW-0175">Coiled coil</keyword>
<gene>
    <name evidence="9 13" type="primary">greA</name>
    <name evidence="13" type="ORF">H8699_03375</name>
</gene>
<dbReference type="PANTHER" id="PTHR30437:SF4">
    <property type="entry name" value="TRANSCRIPTION ELONGATION FACTOR GREA"/>
    <property type="match status" value="1"/>
</dbReference>
<evidence type="ECO:0000313" key="14">
    <source>
        <dbReference type="Proteomes" id="UP000654279"/>
    </source>
</evidence>
<comment type="function">
    <text evidence="7 9 10">Necessary for efficient RNA polymerase transcription elongation past template-encoded arresting sites. The arresting sites in DNA have the property of trapping a certain fraction of elongating RNA polymerases that pass through, resulting in locked ternary complexes. Cleavage of the nascent transcript by cleavage factors such as GreA or GreB allows the resumption of elongation from the new 3'terminus. GreA releases sequences of 2 to 3 nucleotides.</text>
</comment>
<dbReference type="InterPro" id="IPR001437">
    <property type="entry name" value="Tscrpt_elong_fac_GreA/B_C"/>
</dbReference>
<evidence type="ECO:0000256" key="2">
    <source>
        <dbReference type="ARBA" id="ARBA00013729"/>
    </source>
</evidence>
<comment type="similarity">
    <text evidence="1 9 10">Belongs to the GreA/GreB family.</text>
</comment>
<dbReference type="PIRSF" id="PIRSF006092">
    <property type="entry name" value="GreA_GreB"/>
    <property type="match status" value="1"/>
</dbReference>
<comment type="caution">
    <text evidence="13">The sequence shown here is derived from an EMBL/GenBank/DDBJ whole genome shotgun (WGS) entry which is preliminary data.</text>
</comment>
<evidence type="ECO:0000256" key="5">
    <source>
        <dbReference type="ARBA" id="ARBA00023125"/>
    </source>
</evidence>